<dbReference type="EMBL" id="MHLR01000009">
    <property type="protein sequence ID" value="OGZ15556.1"/>
    <property type="molecule type" value="Genomic_DNA"/>
</dbReference>
<comment type="caution">
    <text evidence="1">The sequence shown here is derived from an EMBL/GenBank/DDBJ whole genome shotgun (WGS) entry which is preliminary data.</text>
</comment>
<evidence type="ECO:0000313" key="2">
    <source>
        <dbReference type="Proteomes" id="UP000177573"/>
    </source>
</evidence>
<proteinExistence type="predicted"/>
<protein>
    <submittedName>
        <fullName evidence="1">Uncharacterized protein</fullName>
    </submittedName>
</protein>
<organism evidence="1 2">
    <name type="scientific">Candidatus Lloydbacteria bacterium RIFCSPLOWO2_02_FULL_51_11</name>
    <dbReference type="NCBI Taxonomy" id="1798667"/>
    <lineage>
        <taxon>Bacteria</taxon>
        <taxon>Candidatus Lloydiibacteriota</taxon>
    </lineage>
</organism>
<evidence type="ECO:0000313" key="1">
    <source>
        <dbReference type="EMBL" id="OGZ15556.1"/>
    </source>
</evidence>
<dbReference type="AlphaFoldDB" id="A0A1G2DPT5"/>
<dbReference type="Proteomes" id="UP000177573">
    <property type="component" value="Unassembled WGS sequence"/>
</dbReference>
<reference evidence="1 2" key="1">
    <citation type="journal article" date="2016" name="Nat. Commun.">
        <title>Thousands of microbial genomes shed light on interconnected biogeochemical processes in an aquifer system.</title>
        <authorList>
            <person name="Anantharaman K."/>
            <person name="Brown C.T."/>
            <person name="Hug L.A."/>
            <person name="Sharon I."/>
            <person name="Castelle C.J."/>
            <person name="Probst A.J."/>
            <person name="Thomas B.C."/>
            <person name="Singh A."/>
            <person name="Wilkins M.J."/>
            <person name="Karaoz U."/>
            <person name="Brodie E.L."/>
            <person name="Williams K.H."/>
            <person name="Hubbard S.S."/>
            <person name="Banfield J.F."/>
        </authorList>
    </citation>
    <scope>NUCLEOTIDE SEQUENCE [LARGE SCALE GENOMIC DNA]</scope>
</reference>
<accession>A0A1G2DPT5</accession>
<sequence length="66" mass="7758">MKTHFENKKLDWCKDELKVLLSRLVEGNYHTTAEFVFDHIAHTGVETDLNKSLKEKPSFDEFMDAE</sequence>
<gene>
    <name evidence="1" type="ORF">A3J08_01180</name>
</gene>
<name>A0A1G2DPT5_9BACT</name>